<feature type="region of interest" description="Disordered" evidence="3">
    <location>
        <begin position="886"/>
        <end position="924"/>
    </location>
</feature>
<feature type="region of interest" description="Disordered" evidence="3">
    <location>
        <begin position="254"/>
        <end position="306"/>
    </location>
</feature>
<feature type="region of interest" description="Disordered" evidence="3">
    <location>
        <begin position="146"/>
        <end position="167"/>
    </location>
</feature>
<dbReference type="PANTHER" id="PTHR12566:SF9">
    <property type="entry name" value="CYTOPLASMIC POLYADENYLATION ELEMENT-BINDING PROTEIN 1"/>
    <property type="match status" value="1"/>
</dbReference>
<feature type="domain" description="RRM" evidence="4">
    <location>
        <begin position="520"/>
        <end position="595"/>
    </location>
</feature>
<dbReference type="Pfam" id="PF16367">
    <property type="entry name" value="RRM_7"/>
    <property type="match status" value="1"/>
</dbReference>
<dbReference type="InterPro" id="IPR000504">
    <property type="entry name" value="RRM_dom"/>
</dbReference>
<evidence type="ECO:0000256" key="1">
    <source>
        <dbReference type="ARBA" id="ARBA00022884"/>
    </source>
</evidence>
<dbReference type="GO" id="GO:0043005">
    <property type="term" value="C:neuron projection"/>
    <property type="evidence" value="ECO:0007669"/>
    <property type="project" value="TreeGrafter"/>
</dbReference>
<dbReference type="GO" id="GO:0005634">
    <property type="term" value="C:nucleus"/>
    <property type="evidence" value="ECO:0007669"/>
    <property type="project" value="TreeGrafter"/>
</dbReference>
<feature type="compositionally biased region" description="Low complexity" evidence="3">
    <location>
        <begin position="62"/>
        <end position="76"/>
    </location>
</feature>
<feature type="compositionally biased region" description="Low complexity" evidence="3">
    <location>
        <begin position="326"/>
        <end position="341"/>
    </location>
</feature>
<feature type="compositionally biased region" description="Basic residues" evidence="3">
    <location>
        <begin position="81"/>
        <end position="91"/>
    </location>
</feature>
<reference evidence="5" key="1">
    <citation type="submission" date="2021-05" db="EMBL/GenBank/DDBJ databases">
        <authorList>
            <person name="Alioto T."/>
            <person name="Alioto T."/>
            <person name="Gomez Garrido J."/>
        </authorList>
    </citation>
    <scope>NUCLEOTIDE SEQUENCE</scope>
</reference>
<dbReference type="GO" id="GO:0005737">
    <property type="term" value="C:cytoplasm"/>
    <property type="evidence" value="ECO:0007669"/>
    <property type="project" value="TreeGrafter"/>
</dbReference>
<feature type="compositionally biased region" description="Low complexity" evidence="3">
    <location>
        <begin position="458"/>
        <end position="469"/>
    </location>
</feature>
<feature type="region of interest" description="Disordered" evidence="3">
    <location>
        <begin position="853"/>
        <end position="872"/>
    </location>
</feature>
<dbReference type="CDD" id="cd12725">
    <property type="entry name" value="RRM2_CPEB1"/>
    <property type="match status" value="1"/>
</dbReference>
<feature type="compositionally biased region" description="Low complexity" evidence="3">
    <location>
        <begin position="858"/>
        <end position="867"/>
    </location>
</feature>
<protein>
    <submittedName>
        <fullName evidence="5">Cytoplasmic polyadenylation element-binding protein 1-A</fullName>
    </submittedName>
</protein>
<dbReference type="Gene3D" id="3.30.70.330">
    <property type="match status" value="2"/>
</dbReference>
<dbReference type="CDD" id="cd19757">
    <property type="entry name" value="Bbox1"/>
    <property type="match status" value="1"/>
</dbReference>
<dbReference type="InterPro" id="IPR038446">
    <property type="entry name" value="CEBP_ZZ_sf"/>
</dbReference>
<accession>A0A8D8JLQ3</accession>
<feature type="compositionally biased region" description="Low complexity" evidence="3">
    <location>
        <begin position="275"/>
        <end position="298"/>
    </location>
</feature>
<dbReference type="EMBL" id="HBUE01183180">
    <property type="protein sequence ID" value="CAG6521458.1"/>
    <property type="molecule type" value="Transcribed_RNA"/>
</dbReference>
<dbReference type="GO" id="GO:0008135">
    <property type="term" value="F:translation factor activity, RNA binding"/>
    <property type="evidence" value="ECO:0007669"/>
    <property type="project" value="TreeGrafter"/>
</dbReference>
<feature type="compositionally biased region" description="Low complexity" evidence="3">
    <location>
        <begin position="99"/>
        <end position="123"/>
    </location>
</feature>
<feature type="compositionally biased region" description="Low complexity" evidence="3">
    <location>
        <begin position="348"/>
        <end position="372"/>
    </location>
</feature>
<name>A0A8D8JLQ3_CULPI</name>
<dbReference type="PROSITE" id="PS50102">
    <property type="entry name" value="RRM"/>
    <property type="match status" value="1"/>
</dbReference>
<dbReference type="InterPro" id="IPR035979">
    <property type="entry name" value="RBD_domain_sf"/>
</dbReference>
<feature type="compositionally biased region" description="Low complexity" evidence="3">
    <location>
        <begin position="824"/>
        <end position="836"/>
    </location>
</feature>
<dbReference type="GO" id="GO:0043022">
    <property type="term" value="F:ribosome binding"/>
    <property type="evidence" value="ECO:0007669"/>
    <property type="project" value="TreeGrafter"/>
</dbReference>
<feature type="compositionally biased region" description="Gly residues" evidence="3">
    <location>
        <begin position="470"/>
        <end position="479"/>
    </location>
</feature>
<dbReference type="SUPFAM" id="SSF54928">
    <property type="entry name" value="RNA-binding domain, RBD"/>
    <property type="match status" value="1"/>
</dbReference>
<proteinExistence type="predicted"/>
<evidence type="ECO:0000313" key="5">
    <source>
        <dbReference type="EMBL" id="CAG6573056.1"/>
    </source>
</evidence>
<feature type="region of interest" description="Disordered" evidence="3">
    <location>
        <begin position="453"/>
        <end position="483"/>
    </location>
</feature>
<dbReference type="GO" id="GO:0003730">
    <property type="term" value="F:mRNA 3'-UTR binding"/>
    <property type="evidence" value="ECO:0007669"/>
    <property type="project" value="InterPro"/>
</dbReference>
<dbReference type="GO" id="GO:0000900">
    <property type="term" value="F:mRNA regulatory element binding translation repressor activity"/>
    <property type="evidence" value="ECO:0007669"/>
    <property type="project" value="TreeGrafter"/>
</dbReference>
<feature type="compositionally biased region" description="Polar residues" evidence="3">
    <location>
        <begin position="807"/>
        <end position="819"/>
    </location>
</feature>
<dbReference type="InterPro" id="IPR032296">
    <property type="entry name" value="CEBP_ZZ"/>
</dbReference>
<dbReference type="Pfam" id="PF16366">
    <property type="entry name" value="CEBP_ZZ"/>
    <property type="match status" value="1"/>
</dbReference>
<dbReference type="SMART" id="SM00360">
    <property type="entry name" value="RRM"/>
    <property type="match status" value="2"/>
</dbReference>
<dbReference type="InterPro" id="IPR034819">
    <property type="entry name" value="CPEB"/>
</dbReference>
<dbReference type="PANTHER" id="PTHR12566">
    <property type="entry name" value="CYTOPLASMIC POLYADENYLATION ELEMENT BINDING PROTEIN CPEB"/>
    <property type="match status" value="1"/>
</dbReference>
<organism evidence="5">
    <name type="scientific">Culex pipiens</name>
    <name type="common">House mosquito</name>
    <dbReference type="NCBI Taxonomy" id="7175"/>
    <lineage>
        <taxon>Eukaryota</taxon>
        <taxon>Metazoa</taxon>
        <taxon>Ecdysozoa</taxon>
        <taxon>Arthropoda</taxon>
        <taxon>Hexapoda</taxon>
        <taxon>Insecta</taxon>
        <taxon>Pterygota</taxon>
        <taxon>Neoptera</taxon>
        <taxon>Endopterygota</taxon>
        <taxon>Diptera</taxon>
        <taxon>Nematocera</taxon>
        <taxon>Culicoidea</taxon>
        <taxon>Culicidae</taxon>
        <taxon>Culicinae</taxon>
        <taxon>Culicini</taxon>
        <taxon>Culex</taxon>
        <taxon>Culex</taxon>
    </lineage>
</organism>
<dbReference type="GO" id="GO:0045202">
    <property type="term" value="C:synapse"/>
    <property type="evidence" value="ECO:0007669"/>
    <property type="project" value="TreeGrafter"/>
</dbReference>
<feature type="region of interest" description="Disordered" evidence="3">
    <location>
        <begin position="326"/>
        <end position="374"/>
    </location>
</feature>
<dbReference type="EMBL" id="HBUE01288842">
    <property type="protein sequence ID" value="CAG6573056.1"/>
    <property type="molecule type" value="Transcribed_RNA"/>
</dbReference>
<dbReference type="FunFam" id="3.30.70.330:FF:000054">
    <property type="entry name" value="Cytoplasmic polyadenylation element-binding protein 1"/>
    <property type="match status" value="1"/>
</dbReference>
<feature type="compositionally biased region" description="Low complexity" evidence="3">
    <location>
        <begin position="886"/>
        <end position="916"/>
    </location>
</feature>
<feature type="region of interest" description="Disordered" evidence="3">
    <location>
        <begin position="807"/>
        <end position="848"/>
    </location>
</feature>
<dbReference type="Gene3D" id="4.10.640.40">
    <property type="entry name" value="Cytoplasmic polyadenylation element-binding protein, ZZ domain"/>
    <property type="match status" value="1"/>
</dbReference>
<dbReference type="GO" id="GO:2000766">
    <property type="term" value="P:negative regulation of cytoplasmic translation"/>
    <property type="evidence" value="ECO:0007669"/>
    <property type="project" value="TreeGrafter"/>
</dbReference>
<dbReference type="FunFam" id="4.10.640.40:FF:000002">
    <property type="entry name" value="Putative Cytoplasmic polyadenylation element-binding protein 1"/>
    <property type="match status" value="1"/>
</dbReference>
<evidence type="ECO:0000259" key="4">
    <source>
        <dbReference type="PROSITE" id="PS50102"/>
    </source>
</evidence>
<feature type="compositionally biased region" description="Gly residues" evidence="3">
    <location>
        <begin position="149"/>
        <end position="166"/>
    </location>
</feature>
<dbReference type="InterPro" id="IPR012677">
    <property type="entry name" value="Nucleotide-bd_a/b_plait_sf"/>
</dbReference>
<sequence length="937" mass="99917">MPSLQQTSFKDWPSPDIARSLTGPDILQKHSINSLLLEHNEIINRVLPSPIEENVSFSELLGSSQSSQSTSTSSLLGNGGHHAHHHQHQHKYGSPAGTGPDSGSSMLSSTGSGPNSASSPSVLSSSTNPFCFSGLSMSSSSLNSPELVGAGGGGGSGGHSAGGGGQSPTYYGNGAGLHKSSFDDFRFDSDLGGLSSNGNNNTNSNGTSNLTSETLKLLQRNMATSYDCSPLPTSPSSSSSTTAAALCARYFRGNQQQQQQQPTIGDLNHNGYEPTSSSSLFNTSSTTNQSSSLSRSNSPPDNDASLLANFDSTNILDMISYLTISQQQQHQQQQNGHYNSSNGGGSNGSSHYSQTQQSPSSSASSSLNSFYQQGGGGGSSYGANGNCNGGGVIGQGSNNGGGGAGCGFSSNDYERLQNLQALNTLRLLQQSQYQLQQQYQQFNQLMPNYGGSQIKSWSSQNSPPSSSGSSNGGGGGGSGNDINLDRIARFHRSSAAHYDATCTWSGVLPPRSHRLVTYSSKIFLGGMPWDISEQSLVQIFKPFGSIKVEWPGKEQQATQPKGYVYIIFESDKQVKALLQACTYSDANGYGGSSGRGGNNNNNNSGMMASGNGSCNDDMQLVPLSPGQQALVNKQHQSVSMAGARINFKISSKRIKSKDVEVIPWNIADSNYVKSTSQKLDPTKTVFVGALHGQLTAEGLAKIMNDLFDGVVYVGIDTDKYKYPLGSARVTFNNSRSYMKAVVAAFIEIKTAKFTKKLQVDPYLEDSLCSMCGVQHGPYFCREIVCFRYFCRSCWQFQHNRDASLQNHKPLTRNSKSTTIVGVGPQQQQQPQQQSQPASIDSSGLHRRQQQMLYHHHMSQSQQQQQQSPPTSDVHRRLYNVGHLQDLSSSSSLSLPQSPSPSCTTSSSSGSSADSSPVNCHGPANLHQQLQQQFGGGL</sequence>
<dbReference type="AlphaFoldDB" id="A0A8D8JLQ3"/>
<evidence type="ECO:0000256" key="2">
    <source>
        <dbReference type="PROSITE-ProRule" id="PRU00176"/>
    </source>
</evidence>
<evidence type="ECO:0000256" key="3">
    <source>
        <dbReference type="SAM" id="MobiDB-lite"/>
    </source>
</evidence>
<feature type="region of interest" description="Disordered" evidence="3">
    <location>
        <begin position="62"/>
        <end position="123"/>
    </location>
</feature>
<keyword evidence="1 2" id="KW-0694">RNA-binding</keyword>